<dbReference type="EMBL" id="QBUD01000021">
    <property type="protein sequence ID" value="PUB10167.1"/>
    <property type="molecule type" value="Genomic_DNA"/>
</dbReference>
<proteinExistence type="predicted"/>
<gene>
    <name evidence="2" type="ORF">C8N45_12123</name>
</gene>
<feature type="chain" id="PRO_5015533144" evidence="1">
    <location>
        <begin position="24"/>
        <end position="91"/>
    </location>
</feature>
<dbReference type="Proteomes" id="UP000244523">
    <property type="component" value="Unassembled WGS sequence"/>
</dbReference>
<evidence type="ECO:0000256" key="1">
    <source>
        <dbReference type="SAM" id="SignalP"/>
    </source>
</evidence>
<sequence>MRQILIPCVCALICATAAVPAFADDLSSAINQARANAPDRGAERLSVMSFSQLHAPNPAMIRPTTKAVPHAEAGRNKTDYSISQFRIDPGL</sequence>
<name>A0A2T6K675_9RHOB</name>
<dbReference type="AlphaFoldDB" id="A0A2T6K675"/>
<organism evidence="2 3">
    <name type="scientific">Yoonia sediminilitoris</name>
    <dbReference type="NCBI Taxonomy" id="1286148"/>
    <lineage>
        <taxon>Bacteria</taxon>
        <taxon>Pseudomonadati</taxon>
        <taxon>Pseudomonadota</taxon>
        <taxon>Alphaproteobacteria</taxon>
        <taxon>Rhodobacterales</taxon>
        <taxon>Paracoccaceae</taxon>
        <taxon>Yoonia</taxon>
    </lineage>
</organism>
<comment type="caution">
    <text evidence="2">The sequence shown here is derived from an EMBL/GenBank/DDBJ whole genome shotgun (WGS) entry which is preliminary data.</text>
</comment>
<evidence type="ECO:0000313" key="3">
    <source>
        <dbReference type="Proteomes" id="UP000244523"/>
    </source>
</evidence>
<accession>A0A2T6K675</accession>
<keyword evidence="3" id="KW-1185">Reference proteome</keyword>
<reference evidence="2 3" key="1">
    <citation type="submission" date="2018-04" db="EMBL/GenBank/DDBJ databases">
        <title>Genomic Encyclopedia of Archaeal and Bacterial Type Strains, Phase II (KMG-II): from individual species to whole genera.</title>
        <authorList>
            <person name="Goeker M."/>
        </authorList>
    </citation>
    <scope>NUCLEOTIDE SEQUENCE [LARGE SCALE GENOMIC DNA]</scope>
    <source>
        <strain evidence="2 3">DSM 29955</strain>
    </source>
</reference>
<keyword evidence="1" id="KW-0732">Signal</keyword>
<evidence type="ECO:0000313" key="2">
    <source>
        <dbReference type="EMBL" id="PUB10167.1"/>
    </source>
</evidence>
<protein>
    <submittedName>
        <fullName evidence="2">Uncharacterized protein</fullName>
    </submittedName>
</protein>
<feature type="signal peptide" evidence="1">
    <location>
        <begin position="1"/>
        <end position="23"/>
    </location>
</feature>